<dbReference type="AlphaFoldDB" id="A0A7N4PQZ4"/>
<feature type="compositionally biased region" description="Pro residues" evidence="1">
    <location>
        <begin position="245"/>
        <end position="257"/>
    </location>
</feature>
<evidence type="ECO:0000259" key="2">
    <source>
        <dbReference type="SMART" id="SM00849"/>
    </source>
</evidence>
<organism evidence="3 4">
    <name type="scientific">Sarcophilus harrisii</name>
    <name type="common">Tasmanian devil</name>
    <name type="synonym">Sarcophilus laniarius</name>
    <dbReference type="NCBI Taxonomy" id="9305"/>
    <lineage>
        <taxon>Eukaryota</taxon>
        <taxon>Metazoa</taxon>
        <taxon>Chordata</taxon>
        <taxon>Craniata</taxon>
        <taxon>Vertebrata</taxon>
        <taxon>Euteleostomi</taxon>
        <taxon>Mammalia</taxon>
        <taxon>Metatheria</taxon>
        <taxon>Dasyuromorphia</taxon>
        <taxon>Dasyuridae</taxon>
        <taxon>Sarcophilus</taxon>
    </lineage>
</organism>
<protein>
    <submittedName>
        <fullName evidence="3">Metallo-beta-lactamase domain containing 2</fullName>
    </submittedName>
</protein>
<dbReference type="InParanoid" id="A0A7N4PQZ4"/>
<dbReference type="PANTHER" id="PTHR42951:SF4">
    <property type="entry name" value="ACYL-COENZYME A THIOESTERASE MBLAC2"/>
    <property type="match status" value="1"/>
</dbReference>
<dbReference type="PANTHER" id="PTHR42951">
    <property type="entry name" value="METALLO-BETA-LACTAMASE DOMAIN-CONTAINING"/>
    <property type="match status" value="1"/>
</dbReference>
<reference evidence="3" key="2">
    <citation type="submission" date="2025-08" db="UniProtKB">
        <authorList>
            <consortium name="Ensembl"/>
        </authorList>
    </citation>
    <scope>IDENTIFICATION</scope>
</reference>
<dbReference type="Pfam" id="PF00753">
    <property type="entry name" value="Lactamase_B"/>
    <property type="match status" value="1"/>
</dbReference>
<dbReference type="Gene3D" id="3.60.15.10">
    <property type="entry name" value="Ribonuclease Z/Hydroxyacylglutathione hydrolase-like"/>
    <property type="match status" value="1"/>
</dbReference>
<keyword evidence="4" id="KW-1185">Reference proteome</keyword>
<dbReference type="Ensembl" id="ENSSHAT00000044623.1">
    <property type="protein sequence ID" value="ENSSHAP00000041179.1"/>
    <property type="gene ID" value="ENSSHAG00000024161.1"/>
</dbReference>
<feature type="compositionally biased region" description="Low complexity" evidence="1">
    <location>
        <begin position="122"/>
        <end position="134"/>
    </location>
</feature>
<dbReference type="SUPFAM" id="SSF56281">
    <property type="entry name" value="Metallo-hydrolase/oxidoreductase"/>
    <property type="match status" value="1"/>
</dbReference>
<reference evidence="3" key="3">
    <citation type="submission" date="2025-09" db="UniProtKB">
        <authorList>
            <consortium name="Ensembl"/>
        </authorList>
    </citation>
    <scope>IDENTIFICATION</scope>
</reference>
<feature type="compositionally biased region" description="Low complexity" evidence="1">
    <location>
        <begin position="258"/>
        <end position="267"/>
    </location>
</feature>
<feature type="region of interest" description="Disordered" evidence="1">
    <location>
        <begin position="245"/>
        <end position="289"/>
    </location>
</feature>
<gene>
    <name evidence="3" type="primary">MBLAC2</name>
</gene>
<dbReference type="InterPro" id="IPR036866">
    <property type="entry name" value="RibonucZ/Hydroxyglut_hydro"/>
</dbReference>
<dbReference type="Proteomes" id="UP000007648">
    <property type="component" value="Unassembled WGS sequence"/>
</dbReference>
<dbReference type="SMART" id="SM00849">
    <property type="entry name" value="Lactamase_B"/>
    <property type="match status" value="1"/>
</dbReference>
<name>A0A7N4PQZ4_SARHA</name>
<dbReference type="InterPro" id="IPR050855">
    <property type="entry name" value="NDM-1-like"/>
</dbReference>
<dbReference type="CDD" id="cd07712">
    <property type="entry name" value="MBLAC2-like_MBL-fold"/>
    <property type="match status" value="1"/>
</dbReference>
<feature type="domain" description="Metallo-beta-lactamase" evidence="2">
    <location>
        <begin position="330"/>
        <end position="532"/>
    </location>
</feature>
<proteinExistence type="predicted"/>
<dbReference type="GeneTree" id="ENSGT00390000017819"/>
<evidence type="ECO:0000313" key="3">
    <source>
        <dbReference type="Ensembl" id="ENSSHAP00000041179.1"/>
    </source>
</evidence>
<accession>A0A7N4PQZ4</accession>
<reference evidence="3 4" key="1">
    <citation type="journal article" date="2011" name="Proc. Natl. Acad. Sci. U.S.A.">
        <title>Genetic diversity and population structure of the endangered marsupial Sarcophilus harrisii (Tasmanian devil).</title>
        <authorList>
            <person name="Miller W."/>
            <person name="Hayes V.M."/>
            <person name="Ratan A."/>
            <person name="Petersen D.C."/>
            <person name="Wittekindt N.E."/>
            <person name="Miller J."/>
            <person name="Walenz B."/>
            <person name="Knight J."/>
            <person name="Qi J."/>
            <person name="Zhao F."/>
            <person name="Wang Q."/>
            <person name="Bedoya-Reina O.C."/>
            <person name="Katiyar N."/>
            <person name="Tomsho L.P."/>
            <person name="Kasson L.M."/>
            <person name="Hardie R.A."/>
            <person name="Woodbridge P."/>
            <person name="Tindall E.A."/>
            <person name="Bertelsen M.F."/>
            <person name="Dixon D."/>
            <person name="Pyecroft S."/>
            <person name="Helgen K.M."/>
            <person name="Lesk A.M."/>
            <person name="Pringle T.H."/>
            <person name="Patterson N."/>
            <person name="Zhang Y."/>
            <person name="Kreiss A."/>
            <person name="Woods G.M."/>
            <person name="Jones M.E."/>
            <person name="Schuster S.C."/>
        </authorList>
    </citation>
    <scope>NUCLEOTIDE SEQUENCE [LARGE SCALE GENOMIC DNA]</scope>
</reference>
<feature type="region of interest" description="Disordered" evidence="1">
    <location>
        <begin position="71"/>
        <end position="170"/>
    </location>
</feature>
<dbReference type="InterPro" id="IPR001279">
    <property type="entry name" value="Metallo-B-lactamas"/>
</dbReference>
<sequence length="580" mass="62713">MRAGSGSSGVQTSFWPGAVFSINFSKPRALSSGSTLTPLSPRGPHRLPLLPGRTCWGCLCWPTHKYAPESGQGKGAGLPGQPLPSQGSTSKETEPLPSLLPLQNGIQIPAGGGPLAPPRAPPSARAGALPAAGRPRPHRFPAGLASAGRRAQPPRAPGTRAHPRSRGTCGCADVALSASSPRLPLLQLEPPRGEEGGARRCRFPRPLSLLQRALRCNWKALPRDADSRGLSRGCGGCCVLPRPPPPALRPTPAPPLGPGQRSLSRAQPSPPPPLRRRRRPVGQRERPCRTAAPLRHIPVPSMSALEWYAHKSLGDGIFWIQERFFESGNRANIWLVRGAEQDVVIDTGLGLRSLPEYLYSAGLLQDPDKGEDLVRRPLLAVATHVHFDHAGGLYQFDQVAVHRAEADALARGDNFETATWLSESEVVRAPSPGWNARQFRVQAVQPTHILQEGDVISLGDRQLTVMHMPGHSRGSICLLDKDRKILFSGDVVYDGAMIDWLPYSRINDYIVTCERLIELVDSGVVEKVLPGHFNTFGAERLYRLASNYISKAGLCHKVSTCAMRSLASLALRVTTSRTPS</sequence>
<evidence type="ECO:0000313" key="4">
    <source>
        <dbReference type="Proteomes" id="UP000007648"/>
    </source>
</evidence>
<evidence type="ECO:0000256" key="1">
    <source>
        <dbReference type="SAM" id="MobiDB-lite"/>
    </source>
</evidence>